<accession>A0A3B1D9V7</accession>
<dbReference type="PANTHER" id="PTHR30093">
    <property type="entry name" value="GENERAL SECRETION PATHWAY PROTEIN G"/>
    <property type="match status" value="1"/>
</dbReference>
<sequence length="269" mass="30018">MRTRRAFTLIELLVVIAIIALLIGILLPALGQARAVAKSIRASAATRSLMTSFMLYSGDHQDAVLPGYLPPGTGTTIRDEFGNEWGAMISRRWVYRLAPWFDYGFLGTTQVGGETVFWKDRDEILAGRDGPFNWAYRMSVYPAFGLNYNFVGGNYAAPDDVFRQNAAVRRLGEAFRPTELIAFASARGSMGQGGQVELGFYRVEPPPLGAVYAEDDLPGKFGYVHPRYSDRALVAYMDGHADSRPPEELLDRRQWSNRAALKDEPNWEP</sequence>
<dbReference type="SUPFAM" id="SSF54523">
    <property type="entry name" value="Pili subunits"/>
    <property type="match status" value="1"/>
</dbReference>
<dbReference type="NCBIfam" id="TIGR02532">
    <property type="entry name" value="IV_pilin_GFxxxE"/>
    <property type="match status" value="1"/>
</dbReference>
<evidence type="ECO:0008006" key="3">
    <source>
        <dbReference type="Google" id="ProtNLM"/>
    </source>
</evidence>
<reference evidence="2" key="1">
    <citation type="submission" date="2018-06" db="EMBL/GenBank/DDBJ databases">
        <authorList>
            <person name="Zhirakovskaya E."/>
        </authorList>
    </citation>
    <scope>NUCLEOTIDE SEQUENCE</scope>
</reference>
<name>A0A3B1D9V7_9ZZZZ</name>
<dbReference type="InterPro" id="IPR045584">
    <property type="entry name" value="Pilin-like"/>
</dbReference>
<dbReference type="Gene3D" id="3.30.700.10">
    <property type="entry name" value="Glycoprotein, Type 4 Pilin"/>
    <property type="match status" value="1"/>
</dbReference>
<organism evidence="2">
    <name type="scientific">hydrothermal vent metagenome</name>
    <dbReference type="NCBI Taxonomy" id="652676"/>
    <lineage>
        <taxon>unclassified sequences</taxon>
        <taxon>metagenomes</taxon>
        <taxon>ecological metagenomes</taxon>
    </lineage>
</organism>
<dbReference type="EMBL" id="UOGK01000271">
    <property type="protein sequence ID" value="VAX39636.1"/>
    <property type="molecule type" value="Genomic_DNA"/>
</dbReference>
<dbReference type="InterPro" id="IPR012902">
    <property type="entry name" value="N_methyl_site"/>
</dbReference>
<evidence type="ECO:0000256" key="1">
    <source>
        <dbReference type="SAM" id="MobiDB-lite"/>
    </source>
</evidence>
<dbReference type="Pfam" id="PF07963">
    <property type="entry name" value="N_methyl"/>
    <property type="match status" value="1"/>
</dbReference>
<evidence type="ECO:0000313" key="2">
    <source>
        <dbReference type="EMBL" id="VAX39636.1"/>
    </source>
</evidence>
<feature type="region of interest" description="Disordered" evidence="1">
    <location>
        <begin position="244"/>
        <end position="269"/>
    </location>
</feature>
<gene>
    <name evidence="2" type="ORF">MNBD_PLANCTO03-1760</name>
</gene>
<proteinExistence type="predicted"/>
<protein>
    <recommendedName>
        <fullName evidence="3">Prepilin-type N-terminal cleavage/methylation domain-containing protein</fullName>
    </recommendedName>
</protein>
<dbReference type="AlphaFoldDB" id="A0A3B1D9V7"/>